<reference evidence="6" key="1">
    <citation type="journal article" date="2008" name="Nat. Genet.">
        <title>The Pristionchus pacificus genome provides a unique perspective on nematode lifestyle and parasitism.</title>
        <authorList>
            <person name="Dieterich C."/>
            <person name="Clifton S.W."/>
            <person name="Schuster L.N."/>
            <person name="Chinwalla A."/>
            <person name="Delehaunty K."/>
            <person name="Dinkelacker I."/>
            <person name="Fulton L."/>
            <person name="Fulton R."/>
            <person name="Godfrey J."/>
            <person name="Minx P."/>
            <person name="Mitreva M."/>
            <person name="Roeseler W."/>
            <person name="Tian H."/>
            <person name="Witte H."/>
            <person name="Yang S.P."/>
            <person name="Wilson R.K."/>
            <person name="Sommer R.J."/>
        </authorList>
    </citation>
    <scope>NUCLEOTIDE SEQUENCE [LARGE SCALE GENOMIC DNA]</scope>
    <source>
        <strain evidence="6">PS312</strain>
    </source>
</reference>
<evidence type="ECO:0000256" key="1">
    <source>
        <dbReference type="ARBA" id="ARBA00022723"/>
    </source>
</evidence>
<evidence type="ECO:0000313" key="6">
    <source>
        <dbReference type="Proteomes" id="UP000005239"/>
    </source>
</evidence>
<feature type="region of interest" description="Disordered" evidence="4">
    <location>
        <begin position="965"/>
        <end position="1014"/>
    </location>
</feature>
<feature type="region of interest" description="Disordered" evidence="4">
    <location>
        <begin position="243"/>
        <end position="280"/>
    </location>
</feature>
<dbReference type="GO" id="GO:0004115">
    <property type="term" value="F:3',5'-cyclic-AMP phosphodiesterase activity"/>
    <property type="evidence" value="ECO:0000318"/>
    <property type="project" value="GO_Central"/>
</dbReference>
<feature type="compositionally biased region" description="Acidic residues" evidence="4">
    <location>
        <begin position="972"/>
        <end position="984"/>
    </location>
</feature>
<feature type="compositionally biased region" description="Basic and acidic residues" evidence="4">
    <location>
        <begin position="490"/>
        <end position="520"/>
    </location>
</feature>
<protein>
    <recommendedName>
        <fullName evidence="3">Phosphodiesterase</fullName>
        <ecNumber evidence="3">3.1.4.-</ecNumber>
    </recommendedName>
</protein>
<feature type="compositionally biased region" description="Low complexity" evidence="4">
    <location>
        <begin position="528"/>
        <end position="548"/>
    </location>
</feature>
<feature type="compositionally biased region" description="Low complexity" evidence="4">
    <location>
        <begin position="406"/>
        <end position="420"/>
    </location>
</feature>
<gene>
    <name evidence="5" type="primary">WBGene00111879</name>
</gene>
<dbReference type="PANTHER" id="PTHR11347">
    <property type="entry name" value="CYCLIC NUCLEOTIDE PHOSPHODIESTERASE"/>
    <property type="match status" value="1"/>
</dbReference>
<comment type="cofactor">
    <cofactor evidence="3">
        <name>a divalent metal cation</name>
        <dbReference type="ChEBI" id="CHEBI:60240"/>
    </cofactor>
    <text evidence="3">Binds 2 divalent metal cations per subunit. Site 1 may preferentially bind zinc ions, while site 2 has a preference for magnesium and/or manganese ions.</text>
</comment>
<dbReference type="PROSITE" id="PS00126">
    <property type="entry name" value="PDEASE_I_1"/>
    <property type="match status" value="1"/>
</dbReference>
<dbReference type="InterPro" id="IPR002073">
    <property type="entry name" value="PDEase_catalytic_dom"/>
</dbReference>
<feature type="compositionally biased region" description="Basic and acidic residues" evidence="4">
    <location>
        <begin position="319"/>
        <end position="330"/>
    </location>
</feature>
<organism evidence="5 6">
    <name type="scientific">Pristionchus pacificus</name>
    <name type="common">Parasitic nematode worm</name>
    <dbReference type="NCBI Taxonomy" id="54126"/>
    <lineage>
        <taxon>Eukaryota</taxon>
        <taxon>Metazoa</taxon>
        <taxon>Ecdysozoa</taxon>
        <taxon>Nematoda</taxon>
        <taxon>Chromadorea</taxon>
        <taxon>Rhabditida</taxon>
        <taxon>Rhabditina</taxon>
        <taxon>Diplogasteromorpha</taxon>
        <taxon>Diplogasteroidea</taxon>
        <taxon>Neodiplogasteridae</taxon>
        <taxon>Pristionchus</taxon>
    </lineage>
</organism>
<dbReference type="AlphaFoldDB" id="A0A2A6CX52"/>
<dbReference type="Pfam" id="PF00233">
    <property type="entry name" value="PDEase_I"/>
    <property type="match status" value="1"/>
</dbReference>
<feature type="compositionally biased region" description="Low complexity" evidence="4">
    <location>
        <begin position="473"/>
        <end position="486"/>
    </location>
</feature>
<evidence type="ECO:0000256" key="4">
    <source>
        <dbReference type="SAM" id="MobiDB-lite"/>
    </source>
</evidence>
<dbReference type="CDD" id="cd00077">
    <property type="entry name" value="HDc"/>
    <property type="match status" value="1"/>
</dbReference>
<dbReference type="PROSITE" id="PS51845">
    <property type="entry name" value="PDEASE_I_2"/>
    <property type="match status" value="1"/>
</dbReference>
<keyword evidence="2 3" id="KW-0378">Hydrolase</keyword>
<evidence type="ECO:0000256" key="2">
    <source>
        <dbReference type="ARBA" id="ARBA00022801"/>
    </source>
</evidence>
<comment type="similarity">
    <text evidence="3">Belongs to the cyclic nucleotide phosphodiesterase family.</text>
</comment>
<dbReference type="Proteomes" id="UP000005239">
    <property type="component" value="Unassembled WGS sequence"/>
</dbReference>
<sequence>MNLPHYIPFSHDSMTFYCSCSCLQLDQSQLSVYRSVHFAIPFLLNPGSPADDEPSNLEFSATNHMLLPVMPPFGRSTPITIARSISDMGGAASSSAPSDSGAAIAHVSTARLSVASSSLASSATFDTLRDATCRSSSVHRCRCSGSCTEECILKIRRLMQTITLSHFHIYKRRAMMTTGTTSTTTTTVRWAPPTPSTTSSEETVPQPASDSSDSALFSSLFRGKFSAGMSLLVQAPQRIANQRWRKWPERGKARSNSEGDRDGEQIKRMERTPSNGPVTAAARTKKADYFVFTTVTSATGLPAWEPGPSKARSNSSTLTDERQGKVEKRSFRPRPMEFKQEELCFEQALPLHSLNRTSPLPCLSILLCSLRKDTGSAATKLPPLLDLAAGRPAAGVHLAPGGASGASGAISASGGAPSAPAHDEEGALCSPPPFGAASPLVRRLRTFSLRAQRPMSAVEMIFNYWKPEDTGAAAAPTGAAAGGAATPAPPKDEPQPPQHSYKEETKTKKEAVEKYIDDHPHHHHHPSPKIAPSPCCSSSSAAPAATPIHVADTAASPHKDHKTEDSEVSSTSSSWAIVNGEHHIRDTPPLSEYCFDPEAVVLLKDGCEMRLRELDHDKYLGRIADWSLPIFEMSARNPQHVLSRMSYGIFRQMDLFRTPDITRFHANHNRIHAADVLHAVYYLVVHPVQPFHFLDADDDSSDGGIASAPGKAPVVQSSLPATILQKVRSGMSGGVAPAENKKDSKNNLLNEEVTKAPLHTSMTTLELLALFTAAAMHDYDHPGRTNAFLVATVDKKAILYNDRSVLENHHAAESWKLLQQPKNNFIENLDAAETRRFRYLVLEYILATDLKQHFEIIMNFTDKMSELRLTNEPDRVMVSRMLIKLADVNSPAKPFGLHRQWTERICSEFYLQGDDEKALGMKVTAYMDRNCPEVAKLQHSFISHLVAPLIDTMNTASLLPILPGLEDPSVKEDDEDRISEEDTGVDVSSVRVSETESPTEMPSLHANSREEEYI</sequence>
<proteinExistence type="inferred from homology"/>
<keyword evidence="6" id="KW-1185">Reference proteome</keyword>
<evidence type="ECO:0000256" key="3">
    <source>
        <dbReference type="RuleBase" id="RU363067"/>
    </source>
</evidence>
<dbReference type="GO" id="GO:0141162">
    <property type="term" value="P:negative regulation of cAMP/PKA signal transduction"/>
    <property type="evidence" value="ECO:0000318"/>
    <property type="project" value="GO_Central"/>
</dbReference>
<feature type="region of interest" description="Disordered" evidence="4">
    <location>
        <begin position="180"/>
        <end position="211"/>
    </location>
</feature>
<feature type="compositionally biased region" description="Polar residues" evidence="4">
    <location>
        <begin position="990"/>
        <end position="1000"/>
    </location>
</feature>
<dbReference type="InterPro" id="IPR003607">
    <property type="entry name" value="HD/PDEase_dom"/>
</dbReference>
<dbReference type="Gene3D" id="1.10.1300.10">
    <property type="entry name" value="3'5'-cyclic nucleotide phosphodiesterase, catalytic domain"/>
    <property type="match status" value="1"/>
</dbReference>
<accession>A0A8R1UEC4</accession>
<dbReference type="SMART" id="SM00471">
    <property type="entry name" value="HDc"/>
    <property type="match status" value="1"/>
</dbReference>
<feature type="region of interest" description="Disordered" evidence="4">
    <location>
        <begin position="301"/>
        <end position="330"/>
    </location>
</feature>
<reference evidence="5" key="2">
    <citation type="submission" date="2022-06" db="UniProtKB">
        <authorList>
            <consortium name="EnsemblMetazoa"/>
        </authorList>
    </citation>
    <scope>IDENTIFICATION</scope>
    <source>
        <strain evidence="5">PS312</strain>
    </source>
</reference>
<accession>A0A2A6CX52</accession>
<dbReference type="InterPro" id="IPR036971">
    <property type="entry name" value="PDEase_catalytic_dom_sf"/>
</dbReference>
<feature type="region of interest" description="Disordered" evidence="4">
    <location>
        <begin position="404"/>
        <end position="431"/>
    </location>
</feature>
<dbReference type="SUPFAM" id="SSF109604">
    <property type="entry name" value="HD-domain/PDEase-like"/>
    <property type="match status" value="1"/>
</dbReference>
<dbReference type="InterPro" id="IPR023174">
    <property type="entry name" value="PDEase_CS"/>
</dbReference>
<name>A0A2A6CX52_PRIPA</name>
<dbReference type="GO" id="GO:0046872">
    <property type="term" value="F:metal ion binding"/>
    <property type="evidence" value="ECO:0007669"/>
    <property type="project" value="UniProtKB-KW"/>
</dbReference>
<dbReference type="EC" id="3.1.4.-" evidence="3"/>
<keyword evidence="1 3" id="KW-0479">Metal-binding</keyword>
<evidence type="ECO:0000313" key="5">
    <source>
        <dbReference type="EnsemblMetazoa" id="PPA22325.1"/>
    </source>
</evidence>
<dbReference type="GO" id="GO:0007165">
    <property type="term" value="P:signal transduction"/>
    <property type="evidence" value="ECO:0007669"/>
    <property type="project" value="InterPro"/>
</dbReference>
<dbReference type="EnsemblMetazoa" id="PPA22325.1">
    <property type="protein sequence ID" value="PPA22325.1"/>
    <property type="gene ID" value="WBGene00111879"/>
</dbReference>
<feature type="compositionally biased region" description="Basic and acidic residues" evidence="4">
    <location>
        <begin position="246"/>
        <end position="271"/>
    </location>
</feature>
<dbReference type="GO" id="GO:0047555">
    <property type="term" value="F:3',5'-cyclic-GMP phosphodiesterase activity"/>
    <property type="evidence" value="ECO:0000318"/>
    <property type="project" value="GO_Central"/>
</dbReference>
<feature type="region of interest" description="Disordered" evidence="4">
    <location>
        <begin position="473"/>
        <end position="574"/>
    </location>
</feature>
<dbReference type="OrthoDB" id="189220at2759"/>